<name>A0A2M4DIG3_ANODA</name>
<dbReference type="AlphaFoldDB" id="A0A2M4DIG3"/>
<proteinExistence type="predicted"/>
<organism evidence="1">
    <name type="scientific">Anopheles darlingi</name>
    <name type="common">Mosquito</name>
    <dbReference type="NCBI Taxonomy" id="43151"/>
    <lineage>
        <taxon>Eukaryota</taxon>
        <taxon>Metazoa</taxon>
        <taxon>Ecdysozoa</taxon>
        <taxon>Arthropoda</taxon>
        <taxon>Hexapoda</taxon>
        <taxon>Insecta</taxon>
        <taxon>Pterygota</taxon>
        <taxon>Neoptera</taxon>
        <taxon>Endopterygota</taxon>
        <taxon>Diptera</taxon>
        <taxon>Nematocera</taxon>
        <taxon>Culicoidea</taxon>
        <taxon>Culicidae</taxon>
        <taxon>Anophelinae</taxon>
        <taxon>Anopheles</taxon>
    </lineage>
</organism>
<reference evidence="1" key="1">
    <citation type="submission" date="2018-01" db="EMBL/GenBank/DDBJ databases">
        <title>An insight into the sialome of Amazonian anophelines.</title>
        <authorList>
            <person name="Ribeiro J.M."/>
            <person name="Scarpassa V."/>
            <person name="Calvo E."/>
        </authorList>
    </citation>
    <scope>NUCLEOTIDE SEQUENCE</scope>
</reference>
<dbReference type="EMBL" id="GGFL01013169">
    <property type="protein sequence ID" value="MBW77347.1"/>
    <property type="molecule type" value="Transcribed_RNA"/>
</dbReference>
<sequence>MHRSWVDLLIAQVLVVIDDLVRVHLLHLVGHAHALVVHHPLVAHVTAAGLWLHRTRRIPVPSGGTHLVECAWLTVK</sequence>
<evidence type="ECO:0000313" key="1">
    <source>
        <dbReference type="EMBL" id="MBW77347.1"/>
    </source>
</evidence>
<protein>
    <submittedName>
        <fullName evidence="1">Putative secreted protein</fullName>
    </submittedName>
</protein>
<accession>A0A2M4DIG3</accession>